<protein>
    <submittedName>
        <fullName evidence="2">Uncharacterized protein</fullName>
    </submittedName>
</protein>
<keyword evidence="1" id="KW-0812">Transmembrane</keyword>
<dbReference type="Proteomes" id="UP000885738">
    <property type="component" value="Unassembled WGS sequence"/>
</dbReference>
<reference evidence="2" key="1">
    <citation type="journal article" date="2020" name="mSystems">
        <title>Genome- and Community-Level Interaction Insights into Carbon Utilization and Element Cycling Functions of Hydrothermarchaeota in Hydrothermal Sediment.</title>
        <authorList>
            <person name="Zhou Z."/>
            <person name="Liu Y."/>
            <person name="Xu W."/>
            <person name="Pan J."/>
            <person name="Luo Z.H."/>
            <person name="Li M."/>
        </authorList>
    </citation>
    <scope>NUCLEOTIDE SEQUENCE [LARGE SCALE GENOMIC DNA]</scope>
    <source>
        <strain evidence="2">HyVt-389</strain>
    </source>
</reference>
<evidence type="ECO:0000256" key="1">
    <source>
        <dbReference type="SAM" id="Phobius"/>
    </source>
</evidence>
<gene>
    <name evidence="2" type="ORF">ENI35_06065</name>
</gene>
<organism evidence="2">
    <name type="scientific">Desulfofervidus auxilii</name>
    <dbReference type="NCBI Taxonomy" id="1621989"/>
    <lineage>
        <taxon>Bacteria</taxon>
        <taxon>Pseudomonadati</taxon>
        <taxon>Thermodesulfobacteriota</taxon>
        <taxon>Candidatus Desulfofervidia</taxon>
        <taxon>Candidatus Desulfofervidales</taxon>
        <taxon>Candidatus Desulfofervidaceae</taxon>
        <taxon>Candidatus Desulfofervidus</taxon>
    </lineage>
</organism>
<evidence type="ECO:0000313" key="2">
    <source>
        <dbReference type="EMBL" id="HEC68355.1"/>
    </source>
</evidence>
<comment type="caution">
    <text evidence="2">The sequence shown here is derived from an EMBL/GenBank/DDBJ whole genome shotgun (WGS) entry which is preliminary data.</text>
</comment>
<feature type="transmembrane region" description="Helical" evidence="1">
    <location>
        <begin position="28"/>
        <end position="47"/>
    </location>
</feature>
<name>A0A7C2A8Z5_DESA2</name>
<dbReference type="EMBL" id="DRIH01000214">
    <property type="protein sequence ID" value="HEC68355.1"/>
    <property type="molecule type" value="Genomic_DNA"/>
</dbReference>
<feature type="transmembrane region" description="Helical" evidence="1">
    <location>
        <begin position="53"/>
        <end position="75"/>
    </location>
</feature>
<dbReference type="AlphaFoldDB" id="A0A7C2A8Z5"/>
<keyword evidence="1" id="KW-0472">Membrane</keyword>
<keyword evidence="1" id="KW-1133">Transmembrane helix</keyword>
<proteinExistence type="predicted"/>
<accession>A0A7C2A8Z5</accession>
<sequence length="90" mass="9727">MLLGITYILNSLMKVPSIGLRAINKPKGIFYAYAASSSVTITFGILLVKFLDIIGAVLGTIISALTVLLMTSYCYKLYITMGNKIGSFNP</sequence>